<evidence type="ECO:0000259" key="3">
    <source>
        <dbReference type="Pfam" id="PF11796"/>
    </source>
</evidence>
<evidence type="ECO:0000256" key="1">
    <source>
        <dbReference type="SAM" id="MobiDB-lite"/>
    </source>
</evidence>
<evidence type="ECO:0000259" key="2">
    <source>
        <dbReference type="Pfam" id="PF09664"/>
    </source>
</evidence>
<evidence type="ECO:0000313" key="5">
    <source>
        <dbReference type="Proteomes" id="UP001596226"/>
    </source>
</evidence>
<dbReference type="Pfam" id="PF11796">
    <property type="entry name" value="DUF3323"/>
    <property type="match status" value="1"/>
</dbReference>
<comment type="caution">
    <text evidence="4">The sequence shown here is derived from an EMBL/GenBank/DDBJ whole genome shotgun (WGS) entry which is preliminary data.</text>
</comment>
<dbReference type="Proteomes" id="UP001596226">
    <property type="component" value="Unassembled WGS sequence"/>
</dbReference>
<keyword evidence="5" id="KW-1185">Reference proteome</keyword>
<proteinExistence type="predicted"/>
<name>A0ABW1H2S4_9ACTN</name>
<evidence type="ECO:0000313" key="4">
    <source>
        <dbReference type="EMBL" id="MFC5922822.1"/>
    </source>
</evidence>
<sequence>MMPADLTYLAEDVDLHPLWRAVHGRLCAGTRPEAINTVRVLALSTAGIAQLRTWLDTSTRRRRGTSAVTVSGDTATVPLRELLAALDIDRETLIALVEKAVGEPVVDRSAATLAAADRRAQLWQFATGELPDLPQLVARIRGTGVGEDDTEIRHSIAALSAALRRIPARPPVPLAKLAHDITGDPHYFDLTTLSGIRLVAAIAERAGQTEPNRPDLVRALLASVGVIADRLSATVLLFNVEAIGDGPIDRRLRDSPAPVALTLLDLLQHPPVLAPQTLTVVENPSVMEIAFTAEVRQPIACTSGQLRAIDHVLFQLAVSHGVRLRYAGDIDTAGRQIAAVVASTYGAELIAMDDDTASEARHHRPATPWPRPREGAPPQALAAAAAAVYQEHDVLLARILGAHRL</sequence>
<dbReference type="Pfam" id="PF09664">
    <property type="entry name" value="DUF2399"/>
    <property type="match status" value="1"/>
</dbReference>
<gene>
    <name evidence="4" type="ORF">ACFQGL_05635</name>
</gene>
<feature type="region of interest" description="Disordered" evidence="1">
    <location>
        <begin position="356"/>
        <end position="377"/>
    </location>
</feature>
<dbReference type="InterPro" id="IPR024466">
    <property type="entry name" value="CHP02679_N"/>
</dbReference>
<dbReference type="EMBL" id="JBHSQS010000003">
    <property type="protein sequence ID" value="MFC5922822.1"/>
    <property type="molecule type" value="Genomic_DNA"/>
</dbReference>
<feature type="domain" description="Conserved hypothetical protein CHP02679 N terminus" evidence="3">
    <location>
        <begin position="69"/>
        <end position="241"/>
    </location>
</feature>
<protein>
    <submittedName>
        <fullName evidence="4">TIGR02679 domain-containing protein</fullName>
    </submittedName>
</protein>
<organism evidence="4 5">
    <name type="scientific">Micromonospora vulcania</name>
    <dbReference type="NCBI Taxonomy" id="1441873"/>
    <lineage>
        <taxon>Bacteria</taxon>
        <taxon>Bacillati</taxon>
        <taxon>Actinomycetota</taxon>
        <taxon>Actinomycetes</taxon>
        <taxon>Micromonosporales</taxon>
        <taxon>Micromonosporaceae</taxon>
        <taxon>Micromonospora</taxon>
    </lineage>
</organism>
<reference evidence="5" key="1">
    <citation type="journal article" date="2019" name="Int. J. Syst. Evol. Microbiol.">
        <title>The Global Catalogue of Microorganisms (GCM) 10K type strain sequencing project: providing services to taxonomists for standard genome sequencing and annotation.</title>
        <authorList>
            <consortium name="The Broad Institute Genomics Platform"/>
            <consortium name="The Broad Institute Genome Sequencing Center for Infectious Disease"/>
            <person name="Wu L."/>
            <person name="Ma J."/>
        </authorList>
    </citation>
    <scope>NUCLEOTIDE SEQUENCE [LARGE SCALE GENOMIC DNA]</scope>
    <source>
        <strain evidence="5">CGMCC 4.7144</strain>
    </source>
</reference>
<feature type="domain" description="DUF2399" evidence="2">
    <location>
        <begin position="260"/>
        <end position="391"/>
    </location>
</feature>
<accession>A0ABW1H2S4</accession>
<dbReference type="InterPro" id="IPR024465">
    <property type="entry name" value="DUF2399"/>
</dbReference>